<evidence type="ECO:0000256" key="7">
    <source>
        <dbReference type="ARBA" id="ARBA00022723"/>
    </source>
</evidence>
<dbReference type="GO" id="GO:0006564">
    <property type="term" value="P:L-serine biosynthetic process"/>
    <property type="evidence" value="ECO:0007669"/>
    <property type="project" value="UniProtKB-KW"/>
</dbReference>
<evidence type="ECO:0000256" key="2">
    <source>
        <dbReference type="ARBA" id="ARBA00005135"/>
    </source>
</evidence>
<evidence type="ECO:0000256" key="1">
    <source>
        <dbReference type="ARBA" id="ARBA00001946"/>
    </source>
</evidence>
<dbReference type="CDD" id="cd07500">
    <property type="entry name" value="HAD_PSP"/>
    <property type="match status" value="1"/>
</dbReference>
<proteinExistence type="inferred from homology"/>
<dbReference type="InterPro" id="IPR023214">
    <property type="entry name" value="HAD_sf"/>
</dbReference>
<evidence type="ECO:0000259" key="15">
    <source>
        <dbReference type="Pfam" id="PF21086"/>
    </source>
</evidence>
<feature type="active site" description="Proton donor" evidence="14">
    <location>
        <position position="190"/>
    </location>
</feature>
<evidence type="ECO:0000256" key="5">
    <source>
        <dbReference type="ARBA" id="ARBA00015196"/>
    </source>
</evidence>
<comment type="cofactor">
    <cofactor evidence="1">
        <name>Mg(2+)</name>
        <dbReference type="ChEBI" id="CHEBI:18420"/>
    </cofactor>
</comment>
<dbReference type="InterPro" id="IPR050582">
    <property type="entry name" value="HAD-like_SerB"/>
</dbReference>
<comment type="caution">
    <text evidence="16">The sequence shown here is derived from an EMBL/GenBank/DDBJ whole genome shotgun (WGS) entry which is preliminary data.</text>
</comment>
<dbReference type="GO" id="GO:0036424">
    <property type="term" value="F:L-phosphoserine phosphatase activity"/>
    <property type="evidence" value="ECO:0007669"/>
    <property type="project" value="InterPro"/>
</dbReference>
<dbReference type="GO" id="GO:0000287">
    <property type="term" value="F:magnesium ion binding"/>
    <property type="evidence" value="ECO:0007669"/>
    <property type="project" value="TreeGrafter"/>
</dbReference>
<dbReference type="SUPFAM" id="SSF56784">
    <property type="entry name" value="HAD-like"/>
    <property type="match status" value="1"/>
</dbReference>
<dbReference type="Pfam" id="PF13740">
    <property type="entry name" value="ACT_6"/>
    <property type="match status" value="1"/>
</dbReference>
<reference evidence="16" key="2">
    <citation type="submission" date="2006-05" db="EMBL/GenBank/DDBJ databases">
        <title>Sequencing of the draft genome and assembly of Desulfuromonas acetoxidans DSM 684.</title>
        <authorList>
            <consortium name="US DOE Joint Genome Institute (JGI-PGF)"/>
            <person name="Copeland A."/>
            <person name="Lucas S."/>
            <person name="Lapidus A."/>
            <person name="Barry K."/>
            <person name="Detter J.C."/>
            <person name="Glavina del Rio T."/>
            <person name="Hammon N."/>
            <person name="Israni S."/>
            <person name="Dalin E."/>
            <person name="Tice H."/>
            <person name="Bruce D."/>
            <person name="Pitluck S."/>
            <person name="Richardson P."/>
        </authorList>
    </citation>
    <scope>NUCLEOTIDE SEQUENCE [LARGE SCALE GENOMIC DNA]</scope>
    <source>
        <strain evidence="16">DSM 684</strain>
    </source>
</reference>
<dbReference type="CDD" id="cd04870">
    <property type="entry name" value="ACT_PSP_1"/>
    <property type="match status" value="1"/>
</dbReference>
<keyword evidence="8 16" id="KW-0378">Hydrolase</keyword>
<dbReference type="UniPathway" id="UPA00135">
    <property type="reaction ID" value="UER00198"/>
</dbReference>
<dbReference type="Gene3D" id="1.10.150.210">
    <property type="entry name" value="Phosphoserine phosphatase, domain 2"/>
    <property type="match status" value="1"/>
</dbReference>
<gene>
    <name evidence="16" type="ORF">Dace_0061</name>
</gene>
<feature type="domain" description="Phosphoserine phosphatase ACT" evidence="15">
    <location>
        <begin position="97"/>
        <end position="173"/>
    </location>
</feature>
<name>Q1JVE4_DESA6</name>
<dbReference type="Gene3D" id="3.30.70.260">
    <property type="match status" value="2"/>
</dbReference>
<evidence type="ECO:0000256" key="3">
    <source>
        <dbReference type="ARBA" id="ARBA00009184"/>
    </source>
</evidence>
<comment type="similarity">
    <text evidence="3">Belongs to the HAD-like hydrolase superfamily. SerB family.</text>
</comment>
<keyword evidence="9" id="KW-0460">Magnesium</keyword>
<dbReference type="PANTHER" id="PTHR43344:SF2">
    <property type="entry name" value="PHOSPHOSERINE PHOSPHATASE"/>
    <property type="match status" value="1"/>
</dbReference>
<evidence type="ECO:0000256" key="14">
    <source>
        <dbReference type="PIRSR" id="PIRSR604469-1"/>
    </source>
</evidence>
<evidence type="ECO:0000256" key="9">
    <source>
        <dbReference type="ARBA" id="ARBA00022842"/>
    </source>
</evidence>
<keyword evidence="10" id="KW-0718">Serine biosynthesis</keyword>
<sequence length="399" mass="43772">MENRLILITITGQDRPGVIAKVAQLIADTDGARIRDIEQTTTHTQMVLTLLLDLSAGGSSEKPLIKDLLFQSKEMGLDLDFAVISEDEYRRKTAGNTYVVTILGSRVDARSLAEVTGLLAEASANVVRISKLTQRELRCVELLISTDGQLDIPALKRKLLQVGGSQRVDVAVQKERLYRRAKRLVVMDMDSTLIQVEVIDELARLAGVGEDVARITEQAMNGELDFGQSLAARVALLKGLKEEALDEVYRSIPFTPGARNLVHILKRLGFRTAVISGGFKFFTDRLQQELGLDYAFANQLEIVNGEVTGRTMGRIVDGECKAQLLEEIAEREGVTLDQVIAIGDGANDLPMLGKAGLGIAFNAKARVREQADTHINQQSLDSILYLLGLSEREMDEISA</sequence>
<evidence type="ECO:0000313" key="16">
    <source>
        <dbReference type="EMBL" id="EAT14214.1"/>
    </source>
</evidence>
<comment type="pathway">
    <text evidence="2">Amino-acid biosynthesis; L-serine biosynthesis; L-serine from 3-phospho-D-glycerate: step 3/3.</text>
</comment>
<dbReference type="OrthoDB" id="9792539at2"/>
<dbReference type="EMBL" id="AAEW02000042">
    <property type="protein sequence ID" value="EAT14214.1"/>
    <property type="molecule type" value="Genomic_DNA"/>
</dbReference>
<keyword evidence="7" id="KW-0479">Metal-binding</keyword>
<organism evidence="16 17">
    <name type="scientific">Desulfuromonas acetoxidans (strain DSM 684 / 11070)</name>
    <dbReference type="NCBI Taxonomy" id="281689"/>
    <lineage>
        <taxon>Bacteria</taxon>
        <taxon>Pseudomonadati</taxon>
        <taxon>Thermodesulfobacteriota</taxon>
        <taxon>Desulfuromonadia</taxon>
        <taxon>Desulfuromonadales</taxon>
        <taxon>Desulfuromonadaceae</taxon>
        <taxon>Desulfuromonas</taxon>
    </lineage>
</organism>
<dbReference type="EC" id="3.1.3.3" evidence="4"/>
<dbReference type="SUPFAM" id="SSF55021">
    <property type="entry name" value="ACT-like"/>
    <property type="match status" value="1"/>
</dbReference>
<dbReference type="PANTHER" id="PTHR43344">
    <property type="entry name" value="PHOSPHOSERINE PHOSPHATASE"/>
    <property type="match status" value="1"/>
</dbReference>
<evidence type="ECO:0000256" key="13">
    <source>
        <dbReference type="ARBA" id="ARBA00048523"/>
    </source>
</evidence>
<keyword evidence="17" id="KW-1185">Reference proteome</keyword>
<dbReference type="GO" id="GO:0005737">
    <property type="term" value="C:cytoplasm"/>
    <property type="evidence" value="ECO:0007669"/>
    <property type="project" value="TreeGrafter"/>
</dbReference>
<dbReference type="Gene3D" id="3.40.50.1000">
    <property type="entry name" value="HAD superfamily/HAD-like"/>
    <property type="match status" value="1"/>
</dbReference>
<evidence type="ECO:0000256" key="12">
    <source>
        <dbReference type="ARBA" id="ARBA00048138"/>
    </source>
</evidence>
<comment type="catalytic activity">
    <reaction evidence="12">
        <text>O-phospho-L-serine + H2O = L-serine + phosphate</text>
        <dbReference type="Rhea" id="RHEA:21208"/>
        <dbReference type="ChEBI" id="CHEBI:15377"/>
        <dbReference type="ChEBI" id="CHEBI:33384"/>
        <dbReference type="ChEBI" id="CHEBI:43474"/>
        <dbReference type="ChEBI" id="CHEBI:57524"/>
        <dbReference type="EC" id="3.1.3.3"/>
    </reaction>
</comment>
<dbReference type="SFLD" id="SFLDF00029">
    <property type="entry name" value="phosphoserine_phosphatase"/>
    <property type="match status" value="1"/>
</dbReference>
<accession>Q1JVE4</accession>
<protein>
    <recommendedName>
        <fullName evidence="5">Phosphoserine phosphatase</fullName>
        <ecNumber evidence="4">3.1.3.3</ecNumber>
    </recommendedName>
    <alternativeName>
        <fullName evidence="11">O-phosphoserine phosphohydrolase</fullName>
    </alternativeName>
</protein>
<reference evidence="16" key="1">
    <citation type="submission" date="2006-05" db="EMBL/GenBank/DDBJ databases">
        <title>Annotation of the draft genome assembly of Desulfuromonas acetoxidans DSM 684.</title>
        <authorList>
            <consortium name="US DOE Joint Genome Institute (JGI-ORNL)"/>
            <person name="Larimer F."/>
            <person name="Land M."/>
            <person name="Hauser L."/>
        </authorList>
    </citation>
    <scope>NUCLEOTIDE SEQUENCE [LARGE SCALE GENOMIC DNA]</scope>
    <source>
        <strain evidence="16">DSM 684</strain>
    </source>
</reference>
<dbReference type="AlphaFoldDB" id="Q1JVE4"/>
<comment type="catalytic activity">
    <reaction evidence="13">
        <text>O-phospho-D-serine + H2O = D-serine + phosphate</text>
        <dbReference type="Rhea" id="RHEA:24873"/>
        <dbReference type="ChEBI" id="CHEBI:15377"/>
        <dbReference type="ChEBI" id="CHEBI:35247"/>
        <dbReference type="ChEBI" id="CHEBI:43474"/>
        <dbReference type="ChEBI" id="CHEBI:58680"/>
        <dbReference type="EC" id="3.1.3.3"/>
    </reaction>
</comment>
<dbReference type="SFLD" id="SFLDS00003">
    <property type="entry name" value="Haloacid_Dehalogenase"/>
    <property type="match status" value="1"/>
</dbReference>
<dbReference type="FunFam" id="1.10.150.210:FF:000001">
    <property type="entry name" value="Phosphoserine phosphatase"/>
    <property type="match status" value="1"/>
</dbReference>
<dbReference type="NCBIfam" id="TIGR00338">
    <property type="entry name" value="serB"/>
    <property type="match status" value="1"/>
</dbReference>
<dbReference type="InterPro" id="IPR036412">
    <property type="entry name" value="HAD-like_sf"/>
</dbReference>
<dbReference type="Pfam" id="PF00702">
    <property type="entry name" value="Hydrolase"/>
    <property type="match status" value="1"/>
</dbReference>
<evidence type="ECO:0000256" key="6">
    <source>
        <dbReference type="ARBA" id="ARBA00022605"/>
    </source>
</evidence>
<evidence type="ECO:0000256" key="10">
    <source>
        <dbReference type="ARBA" id="ARBA00023299"/>
    </source>
</evidence>
<dbReference type="NCBIfam" id="TIGR01488">
    <property type="entry name" value="HAD-SF-IB"/>
    <property type="match status" value="1"/>
</dbReference>
<dbReference type="InterPro" id="IPR045865">
    <property type="entry name" value="ACT-like_dom_sf"/>
</dbReference>
<dbReference type="SFLD" id="SFLDG01136">
    <property type="entry name" value="C1.6:_Phosphoserine_Phosphatas"/>
    <property type="match status" value="1"/>
</dbReference>
<feature type="active site" description="Nucleophile" evidence="14">
    <location>
        <position position="188"/>
    </location>
</feature>
<dbReference type="RefSeq" id="WP_006003267.1">
    <property type="nucleotide sequence ID" value="NZ_AAEW02000042.1"/>
</dbReference>
<dbReference type="InterPro" id="IPR049148">
    <property type="entry name" value="PSP_ACT"/>
</dbReference>
<evidence type="ECO:0000313" key="17">
    <source>
        <dbReference type="Proteomes" id="UP000005695"/>
    </source>
</evidence>
<dbReference type="Pfam" id="PF21086">
    <property type="entry name" value="ACT_PSP_2"/>
    <property type="match status" value="1"/>
</dbReference>
<keyword evidence="6" id="KW-0028">Amino-acid biosynthesis</keyword>
<evidence type="ECO:0000256" key="11">
    <source>
        <dbReference type="ARBA" id="ARBA00031693"/>
    </source>
</evidence>
<dbReference type="Proteomes" id="UP000005695">
    <property type="component" value="Unassembled WGS sequence"/>
</dbReference>
<dbReference type="SFLD" id="SFLDG01137">
    <property type="entry name" value="C1.6.1:_Phosphoserine_Phosphat"/>
    <property type="match status" value="1"/>
</dbReference>
<dbReference type="InterPro" id="IPR004469">
    <property type="entry name" value="PSP"/>
</dbReference>
<evidence type="ECO:0000256" key="8">
    <source>
        <dbReference type="ARBA" id="ARBA00022801"/>
    </source>
</evidence>
<evidence type="ECO:0000256" key="4">
    <source>
        <dbReference type="ARBA" id="ARBA00012640"/>
    </source>
</evidence>